<evidence type="ECO:0000313" key="3">
    <source>
        <dbReference type="Proteomes" id="UP000001514"/>
    </source>
</evidence>
<dbReference type="InterPro" id="IPR002698">
    <property type="entry name" value="FTHF_cligase"/>
</dbReference>
<proteinExistence type="predicted"/>
<dbReference type="SUPFAM" id="SSF100950">
    <property type="entry name" value="NagB/RpiA/CoA transferase-like"/>
    <property type="match status" value="1"/>
</dbReference>
<sequence>MNLGSRIRQAWVVSKPASRSRARLRSDSASDVDAQAEAERKRLDSEAREAMKVVAEQSQADDRPGAWKWQIRKRVWDLLEAEDIARMPRPVHHRIPNFQGAELAADKLRKMPVFEDAKCVKVNPDTPQKPVRYMTLRGMKKLLVPQPRLRTGFFSMLDPVSMNDRDMREAVTQTGFRKFGKPLGLDAKLKVDLIVIGSVAVDPKTGARLGKGEGFAELEYGMLRFMGAIDDSTLIVTTAVHDKQLVDEIQADKLLIHDVPVDVICTPTQVIFTNTTIPKPTGIYWDRLSPEKLNQIRILQQLKRQIENETGVALTLGPSERLPPTAQRVNQRTSGR</sequence>
<evidence type="ECO:0000256" key="1">
    <source>
        <dbReference type="SAM" id="MobiDB-lite"/>
    </source>
</evidence>
<dbReference type="GO" id="GO:0005737">
    <property type="term" value="C:cytoplasm"/>
    <property type="evidence" value="ECO:0000318"/>
    <property type="project" value="GO_Central"/>
</dbReference>
<dbReference type="Gene3D" id="3.40.50.10420">
    <property type="entry name" value="NagB/RpiA/CoA transferase-like"/>
    <property type="match status" value="1"/>
</dbReference>
<dbReference type="EMBL" id="GL377574">
    <property type="protein sequence ID" value="EFJ31124.1"/>
    <property type="molecule type" value="Genomic_DNA"/>
</dbReference>
<dbReference type="InParanoid" id="D8R9A9"/>
<dbReference type="Pfam" id="PF01812">
    <property type="entry name" value="5-FTHF_cyc-lig"/>
    <property type="match status" value="1"/>
</dbReference>
<dbReference type="Gramene" id="EFJ31124">
    <property type="protein sequence ID" value="EFJ31124"/>
    <property type="gene ID" value="SELMODRAFT_88014"/>
</dbReference>
<gene>
    <name evidence="2" type="ORF">SELMODRAFT_88014</name>
</gene>
<name>D8R9A9_SELML</name>
<dbReference type="PANTHER" id="PTHR13017:SF0">
    <property type="entry name" value="METHENYLTETRAHYDROFOLATE SYNTHASE DOMAIN-CONTAINING PROTEIN"/>
    <property type="match status" value="1"/>
</dbReference>
<dbReference type="InterPro" id="IPR024185">
    <property type="entry name" value="FTHF_cligase-like_sf"/>
</dbReference>
<feature type="region of interest" description="Disordered" evidence="1">
    <location>
        <begin position="18"/>
        <end position="44"/>
    </location>
</feature>
<dbReference type="STRING" id="88036.D8R9A9"/>
<dbReference type="KEGG" id="smo:SELMODRAFT_88014"/>
<feature type="compositionally biased region" description="Polar residues" evidence="1">
    <location>
        <begin position="327"/>
        <end position="336"/>
    </location>
</feature>
<keyword evidence="3" id="KW-1185">Reference proteome</keyword>
<reference evidence="2 3" key="1">
    <citation type="journal article" date="2011" name="Science">
        <title>The Selaginella genome identifies genetic changes associated with the evolution of vascular plants.</title>
        <authorList>
            <person name="Banks J.A."/>
            <person name="Nishiyama T."/>
            <person name="Hasebe M."/>
            <person name="Bowman J.L."/>
            <person name="Gribskov M."/>
            <person name="dePamphilis C."/>
            <person name="Albert V.A."/>
            <person name="Aono N."/>
            <person name="Aoyama T."/>
            <person name="Ambrose B.A."/>
            <person name="Ashton N.W."/>
            <person name="Axtell M.J."/>
            <person name="Barker E."/>
            <person name="Barker M.S."/>
            <person name="Bennetzen J.L."/>
            <person name="Bonawitz N.D."/>
            <person name="Chapple C."/>
            <person name="Cheng C."/>
            <person name="Correa L.G."/>
            <person name="Dacre M."/>
            <person name="DeBarry J."/>
            <person name="Dreyer I."/>
            <person name="Elias M."/>
            <person name="Engstrom E.M."/>
            <person name="Estelle M."/>
            <person name="Feng L."/>
            <person name="Finet C."/>
            <person name="Floyd S.K."/>
            <person name="Frommer W.B."/>
            <person name="Fujita T."/>
            <person name="Gramzow L."/>
            <person name="Gutensohn M."/>
            <person name="Harholt J."/>
            <person name="Hattori M."/>
            <person name="Heyl A."/>
            <person name="Hirai T."/>
            <person name="Hiwatashi Y."/>
            <person name="Ishikawa M."/>
            <person name="Iwata M."/>
            <person name="Karol K.G."/>
            <person name="Koehler B."/>
            <person name="Kolukisaoglu U."/>
            <person name="Kubo M."/>
            <person name="Kurata T."/>
            <person name="Lalonde S."/>
            <person name="Li K."/>
            <person name="Li Y."/>
            <person name="Litt A."/>
            <person name="Lyons E."/>
            <person name="Manning G."/>
            <person name="Maruyama T."/>
            <person name="Michael T.P."/>
            <person name="Mikami K."/>
            <person name="Miyazaki S."/>
            <person name="Morinaga S."/>
            <person name="Murata T."/>
            <person name="Mueller-Roeber B."/>
            <person name="Nelson D.R."/>
            <person name="Obara M."/>
            <person name="Oguri Y."/>
            <person name="Olmstead R.G."/>
            <person name="Onodera N."/>
            <person name="Petersen B.L."/>
            <person name="Pils B."/>
            <person name="Prigge M."/>
            <person name="Rensing S.A."/>
            <person name="Riano-Pachon D.M."/>
            <person name="Roberts A.W."/>
            <person name="Sato Y."/>
            <person name="Scheller H.V."/>
            <person name="Schulz B."/>
            <person name="Schulz C."/>
            <person name="Shakirov E.V."/>
            <person name="Shibagaki N."/>
            <person name="Shinohara N."/>
            <person name="Shippen D.E."/>
            <person name="Soerensen I."/>
            <person name="Sotooka R."/>
            <person name="Sugimoto N."/>
            <person name="Sugita M."/>
            <person name="Sumikawa N."/>
            <person name="Tanurdzic M."/>
            <person name="Theissen G."/>
            <person name="Ulvskov P."/>
            <person name="Wakazuki S."/>
            <person name="Weng J.K."/>
            <person name="Willats W.W."/>
            <person name="Wipf D."/>
            <person name="Wolf P.G."/>
            <person name="Yang L."/>
            <person name="Zimmer A.D."/>
            <person name="Zhu Q."/>
            <person name="Mitros T."/>
            <person name="Hellsten U."/>
            <person name="Loque D."/>
            <person name="Otillar R."/>
            <person name="Salamov A."/>
            <person name="Schmutz J."/>
            <person name="Shapiro H."/>
            <person name="Lindquist E."/>
            <person name="Lucas S."/>
            <person name="Rokhsar D."/>
            <person name="Grigoriev I.V."/>
        </authorList>
    </citation>
    <scope>NUCLEOTIDE SEQUENCE [LARGE SCALE GENOMIC DNA]</scope>
</reference>
<evidence type="ECO:0000313" key="2">
    <source>
        <dbReference type="EMBL" id="EFJ31124.1"/>
    </source>
</evidence>
<dbReference type="eggNOG" id="KOG4410">
    <property type="taxonomic scope" value="Eukaryota"/>
</dbReference>
<dbReference type="HOGENOM" id="CLU_031500_0_0_1"/>
<evidence type="ECO:0008006" key="4">
    <source>
        <dbReference type="Google" id="ProtNLM"/>
    </source>
</evidence>
<dbReference type="AlphaFoldDB" id="D8R9A9"/>
<dbReference type="Proteomes" id="UP000001514">
    <property type="component" value="Unassembled WGS sequence"/>
</dbReference>
<dbReference type="FunCoup" id="D8R9A9">
    <property type="interactions" value="3597"/>
</dbReference>
<dbReference type="InterPro" id="IPR037171">
    <property type="entry name" value="NagB/RpiA_transferase-like"/>
</dbReference>
<feature type="region of interest" description="Disordered" evidence="1">
    <location>
        <begin position="316"/>
        <end position="336"/>
    </location>
</feature>
<dbReference type="OMA" id="VIRTECK"/>
<accession>D8R9A9</accession>
<dbReference type="PANTHER" id="PTHR13017">
    <property type="entry name" value="5-FORMYLTETRAHYDROFOLATE CYCLO-LIGASE-RELATED"/>
    <property type="match status" value="1"/>
</dbReference>
<protein>
    <recommendedName>
        <fullName evidence="4">5-formyltetrahydrofolate cyclo-ligase</fullName>
    </recommendedName>
</protein>
<dbReference type="FunFam" id="3.40.50.10420:FF:000004">
    <property type="entry name" value="5-formyltetrahydrofolate cyclo-ligase-like protein COG0212"/>
    <property type="match status" value="1"/>
</dbReference>
<organism evidence="3">
    <name type="scientific">Selaginella moellendorffii</name>
    <name type="common">Spikemoss</name>
    <dbReference type="NCBI Taxonomy" id="88036"/>
    <lineage>
        <taxon>Eukaryota</taxon>
        <taxon>Viridiplantae</taxon>
        <taxon>Streptophyta</taxon>
        <taxon>Embryophyta</taxon>
        <taxon>Tracheophyta</taxon>
        <taxon>Lycopodiopsida</taxon>
        <taxon>Selaginellales</taxon>
        <taxon>Selaginellaceae</taxon>
        <taxon>Selaginella</taxon>
    </lineage>
</organism>